<organism evidence="1">
    <name type="scientific">marine sediment metagenome</name>
    <dbReference type="NCBI Taxonomy" id="412755"/>
    <lineage>
        <taxon>unclassified sequences</taxon>
        <taxon>metagenomes</taxon>
        <taxon>ecological metagenomes</taxon>
    </lineage>
</organism>
<reference evidence="1" key="1">
    <citation type="journal article" date="2014" name="Front. Microbiol.">
        <title>High frequency of phylogenetically diverse reductive dehalogenase-homologous genes in deep subseafloor sedimentary metagenomes.</title>
        <authorList>
            <person name="Kawai M."/>
            <person name="Futagami T."/>
            <person name="Toyoda A."/>
            <person name="Takaki Y."/>
            <person name="Nishi S."/>
            <person name="Hori S."/>
            <person name="Arai W."/>
            <person name="Tsubouchi T."/>
            <person name="Morono Y."/>
            <person name="Uchiyama I."/>
            <person name="Ito T."/>
            <person name="Fujiyama A."/>
            <person name="Inagaki F."/>
            <person name="Takami H."/>
        </authorList>
    </citation>
    <scope>NUCLEOTIDE SEQUENCE</scope>
    <source>
        <strain evidence="1">Expedition CK06-06</strain>
    </source>
</reference>
<dbReference type="AlphaFoldDB" id="X0TMD5"/>
<gene>
    <name evidence="1" type="ORF">S01H1_29323</name>
</gene>
<dbReference type="EMBL" id="BARS01017970">
    <property type="protein sequence ID" value="GAF89297.1"/>
    <property type="molecule type" value="Genomic_DNA"/>
</dbReference>
<evidence type="ECO:0008006" key="2">
    <source>
        <dbReference type="Google" id="ProtNLM"/>
    </source>
</evidence>
<sequence length="48" mass="5678">MALNKQQKKDLNDYFTTHPKLSDREIGKKLKLSHVTIGKYRKEFMALI</sequence>
<name>X0TMD5_9ZZZZ</name>
<proteinExistence type="predicted"/>
<protein>
    <recommendedName>
        <fullName evidence="2">HTH luxR-type domain-containing protein</fullName>
    </recommendedName>
</protein>
<evidence type="ECO:0000313" key="1">
    <source>
        <dbReference type="EMBL" id="GAF89297.1"/>
    </source>
</evidence>
<accession>X0TMD5</accession>
<feature type="non-terminal residue" evidence="1">
    <location>
        <position position="48"/>
    </location>
</feature>
<comment type="caution">
    <text evidence="1">The sequence shown here is derived from an EMBL/GenBank/DDBJ whole genome shotgun (WGS) entry which is preliminary data.</text>
</comment>